<dbReference type="EMBL" id="BART01022874">
    <property type="protein sequence ID" value="GAH01791.1"/>
    <property type="molecule type" value="Genomic_DNA"/>
</dbReference>
<protein>
    <submittedName>
        <fullName evidence="1">Uncharacterized protein</fullName>
    </submittedName>
</protein>
<organism evidence="1">
    <name type="scientific">marine sediment metagenome</name>
    <dbReference type="NCBI Taxonomy" id="412755"/>
    <lineage>
        <taxon>unclassified sequences</taxon>
        <taxon>metagenomes</taxon>
        <taxon>ecological metagenomes</taxon>
    </lineage>
</organism>
<name>X1C101_9ZZZZ</name>
<evidence type="ECO:0000313" key="1">
    <source>
        <dbReference type="EMBL" id="GAH01791.1"/>
    </source>
</evidence>
<proteinExistence type="predicted"/>
<comment type="caution">
    <text evidence="1">The sequence shown here is derived from an EMBL/GenBank/DDBJ whole genome shotgun (WGS) entry which is preliminary data.</text>
</comment>
<dbReference type="AlphaFoldDB" id="X1C101"/>
<reference evidence="1" key="1">
    <citation type="journal article" date="2014" name="Front. Microbiol.">
        <title>High frequency of phylogenetically diverse reductive dehalogenase-homologous genes in deep subseafloor sedimentary metagenomes.</title>
        <authorList>
            <person name="Kawai M."/>
            <person name="Futagami T."/>
            <person name="Toyoda A."/>
            <person name="Takaki Y."/>
            <person name="Nishi S."/>
            <person name="Hori S."/>
            <person name="Arai W."/>
            <person name="Tsubouchi T."/>
            <person name="Morono Y."/>
            <person name="Uchiyama I."/>
            <person name="Ito T."/>
            <person name="Fujiyama A."/>
            <person name="Inagaki F."/>
            <person name="Takami H."/>
        </authorList>
    </citation>
    <scope>NUCLEOTIDE SEQUENCE</scope>
    <source>
        <strain evidence="1">Expedition CK06-06</strain>
    </source>
</reference>
<accession>X1C101</accession>
<gene>
    <name evidence="1" type="ORF">S01H4_41773</name>
</gene>
<sequence>MGTNQKYSARIHSRRQLHSIHTHLMSCTNQLADVGVRYGEAAPTVTFACREMIGMLNMVATMVTDVRKNI</sequence>